<dbReference type="AlphaFoldDB" id="A0AA37WDX4"/>
<dbReference type="EMBL" id="BSOH01000020">
    <property type="protein sequence ID" value="GLR18296.1"/>
    <property type="molecule type" value="Genomic_DNA"/>
</dbReference>
<evidence type="ECO:0000313" key="2">
    <source>
        <dbReference type="Proteomes" id="UP001156666"/>
    </source>
</evidence>
<reference evidence="1" key="1">
    <citation type="journal article" date="2014" name="Int. J. Syst. Evol. Microbiol.">
        <title>Complete genome sequence of Corynebacterium casei LMG S-19264T (=DSM 44701T), isolated from a smear-ripened cheese.</title>
        <authorList>
            <consortium name="US DOE Joint Genome Institute (JGI-PGF)"/>
            <person name="Walter F."/>
            <person name="Albersmeier A."/>
            <person name="Kalinowski J."/>
            <person name="Ruckert C."/>
        </authorList>
    </citation>
    <scope>NUCLEOTIDE SEQUENCE</scope>
    <source>
        <strain evidence="1">NBRC 108769</strain>
    </source>
</reference>
<proteinExistence type="predicted"/>
<dbReference type="Proteomes" id="UP001156666">
    <property type="component" value="Unassembled WGS sequence"/>
</dbReference>
<name>A0AA37WDX4_9BACT</name>
<dbReference type="Pfam" id="PF13585">
    <property type="entry name" value="CHU_C"/>
    <property type="match status" value="1"/>
</dbReference>
<keyword evidence="2" id="KW-1185">Reference proteome</keyword>
<comment type="caution">
    <text evidence="1">The sequence shown here is derived from an EMBL/GenBank/DDBJ whole genome shotgun (WGS) entry which is preliminary data.</text>
</comment>
<dbReference type="RefSeq" id="WP_235293660.1">
    <property type="nucleotide sequence ID" value="NZ_BSOH01000020.1"/>
</dbReference>
<organism evidence="1 2">
    <name type="scientific">Portibacter lacus</name>
    <dbReference type="NCBI Taxonomy" id="1099794"/>
    <lineage>
        <taxon>Bacteria</taxon>
        <taxon>Pseudomonadati</taxon>
        <taxon>Bacteroidota</taxon>
        <taxon>Saprospiria</taxon>
        <taxon>Saprospirales</taxon>
        <taxon>Haliscomenobacteraceae</taxon>
        <taxon>Portibacter</taxon>
    </lineage>
</organism>
<accession>A0AA37WDX4</accession>
<evidence type="ECO:0008006" key="3">
    <source>
        <dbReference type="Google" id="ProtNLM"/>
    </source>
</evidence>
<evidence type="ECO:0000313" key="1">
    <source>
        <dbReference type="EMBL" id="GLR18296.1"/>
    </source>
</evidence>
<protein>
    <recommendedName>
        <fullName evidence="3">Gliding motility-associated C-terminal domain-containing protein</fullName>
    </recommendedName>
</protein>
<sequence length="74" mass="8462">MIFGNEIIEMSVIVKSRWGEVVFFSEDADPRWDGEFLGEKAAPGVYFYQVNIKSNIEEGAIQEDQYLGTITLLR</sequence>
<reference evidence="1" key="2">
    <citation type="submission" date="2023-01" db="EMBL/GenBank/DDBJ databases">
        <title>Draft genome sequence of Portibacter lacus strain NBRC 108769.</title>
        <authorList>
            <person name="Sun Q."/>
            <person name="Mori K."/>
        </authorList>
    </citation>
    <scope>NUCLEOTIDE SEQUENCE</scope>
    <source>
        <strain evidence="1">NBRC 108769</strain>
    </source>
</reference>
<gene>
    <name evidence="1" type="ORF">GCM10007940_29120</name>
</gene>